<reference evidence="1 2" key="1">
    <citation type="submission" date="2019-11" db="EMBL/GenBank/DDBJ databases">
        <title>Genome sequences of 17 halophilic strains isolated from different environments.</title>
        <authorList>
            <person name="Furrow R.E."/>
        </authorList>
    </citation>
    <scope>NUCLEOTIDE SEQUENCE [LARGE SCALE GENOMIC DNA]</scope>
    <source>
        <strain evidence="1 2">22505_10_Sand</strain>
    </source>
</reference>
<dbReference type="AlphaFoldDB" id="A0A845EAZ8"/>
<comment type="caution">
    <text evidence="1">The sequence shown here is derived from an EMBL/GenBank/DDBJ whole genome shotgun (WGS) entry which is preliminary data.</text>
</comment>
<accession>A0A845EAZ8</accession>
<dbReference type="Proteomes" id="UP000447393">
    <property type="component" value="Unassembled WGS sequence"/>
</dbReference>
<dbReference type="RefSeq" id="WP_160911969.1">
    <property type="nucleotide sequence ID" value="NZ_WMEZ01000001.1"/>
</dbReference>
<proteinExistence type="predicted"/>
<name>A0A845EAZ8_9BACI</name>
<gene>
    <name evidence="1" type="ORF">GLV98_03040</name>
</gene>
<protein>
    <submittedName>
        <fullName evidence="1">Uncharacterized protein</fullName>
    </submittedName>
</protein>
<evidence type="ECO:0000313" key="2">
    <source>
        <dbReference type="Proteomes" id="UP000447393"/>
    </source>
</evidence>
<evidence type="ECO:0000313" key="1">
    <source>
        <dbReference type="EMBL" id="MYL48438.1"/>
    </source>
</evidence>
<sequence>MNHPQRKVLMIDPRLAYTLKLILSNGLHCNAKGQTVIHVKNGTAPHFNKVPFHY</sequence>
<organism evidence="1 2">
    <name type="scientific">Halobacillus litoralis</name>
    <dbReference type="NCBI Taxonomy" id="45668"/>
    <lineage>
        <taxon>Bacteria</taxon>
        <taxon>Bacillati</taxon>
        <taxon>Bacillota</taxon>
        <taxon>Bacilli</taxon>
        <taxon>Bacillales</taxon>
        <taxon>Bacillaceae</taxon>
        <taxon>Halobacillus</taxon>
    </lineage>
</organism>
<dbReference type="EMBL" id="WMEZ01000001">
    <property type="protein sequence ID" value="MYL48438.1"/>
    <property type="molecule type" value="Genomic_DNA"/>
</dbReference>